<evidence type="ECO:0000313" key="2">
    <source>
        <dbReference type="EMBL" id="KAF6431578.1"/>
    </source>
</evidence>
<protein>
    <submittedName>
        <fullName evidence="2">Uncharacterized protein</fullName>
    </submittedName>
</protein>
<evidence type="ECO:0000256" key="1">
    <source>
        <dbReference type="SAM" id="MobiDB-lite"/>
    </source>
</evidence>
<proteinExistence type="predicted"/>
<name>A0A7J8E7Y3_ROUAE</name>
<gene>
    <name evidence="2" type="ORF">HJG63_008090</name>
</gene>
<keyword evidence="3" id="KW-1185">Reference proteome</keyword>
<reference evidence="2 3" key="1">
    <citation type="journal article" date="2020" name="Nature">
        <title>Six reference-quality genomes reveal evolution of bat adaptations.</title>
        <authorList>
            <person name="Jebb D."/>
            <person name="Huang Z."/>
            <person name="Pippel M."/>
            <person name="Hughes G.M."/>
            <person name="Lavrichenko K."/>
            <person name="Devanna P."/>
            <person name="Winkler S."/>
            <person name="Jermiin L.S."/>
            <person name="Skirmuntt E.C."/>
            <person name="Katzourakis A."/>
            <person name="Burkitt-Gray L."/>
            <person name="Ray D.A."/>
            <person name="Sullivan K.A.M."/>
            <person name="Roscito J.G."/>
            <person name="Kirilenko B.M."/>
            <person name="Davalos L.M."/>
            <person name="Corthals A.P."/>
            <person name="Power M.L."/>
            <person name="Jones G."/>
            <person name="Ransome R.D."/>
            <person name="Dechmann D.K.N."/>
            <person name="Locatelli A.G."/>
            <person name="Puechmaille S.J."/>
            <person name="Fedrigo O."/>
            <person name="Jarvis E.D."/>
            <person name="Hiller M."/>
            <person name="Vernes S.C."/>
            <person name="Myers E.W."/>
            <person name="Teeling E.C."/>
        </authorList>
    </citation>
    <scope>NUCLEOTIDE SEQUENCE [LARGE SCALE GENOMIC DNA]</scope>
    <source>
        <strain evidence="2">MRouAeg1</strain>
        <tissue evidence="2">Muscle</tissue>
    </source>
</reference>
<accession>A0A7J8E7Y3</accession>
<dbReference type="AlphaFoldDB" id="A0A7J8E7Y3"/>
<evidence type="ECO:0000313" key="3">
    <source>
        <dbReference type="Proteomes" id="UP000593571"/>
    </source>
</evidence>
<feature type="region of interest" description="Disordered" evidence="1">
    <location>
        <begin position="47"/>
        <end position="66"/>
    </location>
</feature>
<dbReference type="Proteomes" id="UP000593571">
    <property type="component" value="Unassembled WGS sequence"/>
</dbReference>
<comment type="caution">
    <text evidence="2">The sequence shown here is derived from an EMBL/GenBank/DDBJ whole genome shotgun (WGS) entry which is preliminary data.</text>
</comment>
<dbReference type="EMBL" id="JACASE010000010">
    <property type="protein sequence ID" value="KAF6431578.1"/>
    <property type="molecule type" value="Genomic_DNA"/>
</dbReference>
<sequence>MCNKAHSLPRCQQPRRCSTVSVPRAFTVPAEQCLSPCHVHHLLSGTPRAQATRGERGRCAVSRPLSPDKLHPVSPLALRSSVPLPGVSKRGSEEAMAVFVALSASRVHTVARVAAAPHRGLAPLTGWAPPLVSEAALPAAWAWSFELLSAL</sequence>
<organism evidence="2 3">
    <name type="scientific">Rousettus aegyptiacus</name>
    <name type="common">Egyptian fruit bat</name>
    <name type="synonym">Pteropus aegyptiacus</name>
    <dbReference type="NCBI Taxonomy" id="9407"/>
    <lineage>
        <taxon>Eukaryota</taxon>
        <taxon>Metazoa</taxon>
        <taxon>Chordata</taxon>
        <taxon>Craniata</taxon>
        <taxon>Vertebrata</taxon>
        <taxon>Euteleostomi</taxon>
        <taxon>Mammalia</taxon>
        <taxon>Eutheria</taxon>
        <taxon>Laurasiatheria</taxon>
        <taxon>Chiroptera</taxon>
        <taxon>Yinpterochiroptera</taxon>
        <taxon>Pteropodoidea</taxon>
        <taxon>Pteropodidae</taxon>
        <taxon>Rousettinae</taxon>
        <taxon>Rousettus</taxon>
    </lineage>
</organism>